<evidence type="ECO:0000313" key="3">
    <source>
        <dbReference type="Proteomes" id="UP000243106"/>
    </source>
</evidence>
<dbReference type="Gene3D" id="3.40.50.620">
    <property type="entry name" value="HUPs"/>
    <property type="match status" value="1"/>
</dbReference>
<protein>
    <submittedName>
        <fullName evidence="2">Nucleotide-binding universal stress protein, UspA family</fullName>
    </submittedName>
</protein>
<proteinExistence type="predicted"/>
<reference evidence="3" key="1">
    <citation type="submission" date="2016-10" db="EMBL/GenBank/DDBJ databases">
        <authorList>
            <person name="Varghese N."/>
            <person name="Submissions S."/>
        </authorList>
    </citation>
    <scope>NUCLEOTIDE SEQUENCE [LARGE SCALE GENOMIC DNA]</scope>
    <source>
        <strain evidence="3">JCM 10271</strain>
    </source>
</reference>
<dbReference type="CDD" id="cd00293">
    <property type="entry name" value="USP-like"/>
    <property type="match status" value="1"/>
</dbReference>
<dbReference type="EMBL" id="FOXV01000004">
    <property type="protein sequence ID" value="SFQ37001.1"/>
    <property type="molecule type" value="Genomic_DNA"/>
</dbReference>
<gene>
    <name evidence="2" type="ORF">SAMN05421853_104222</name>
</gene>
<sequence length="140" mass="15210">MFSHIMVPVDLRHTDRLERALAVTAEEAKHHDAKVTFVSASNATPGEIAHSPDEFREKLASFAKDKGRAGGYTADAHALILHDTTADLDHALVEASKEINADLVIMASHRPNFADYFWSSNGGAFASHANASVMIVREAE</sequence>
<dbReference type="Proteomes" id="UP000243106">
    <property type="component" value="Unassembled WGS sequence"/>
</dbReference>
<dbReference type="InterPro" id="IPR014729">
    <property type="entry name" value="Rossmann-like_a/b/a_fold"/>
</dbReference>
<organism evidence="2 3">
    <name type="scientific">Roseivivax halotolerans</name>
    <dbReference type="NCBI Taxonomy" id="93684"/>
    <lineage>
        <taxon>Bacteria</taxon>
        <taxon>Pseudomonadati</taxon>
        <taxon>Pseudomonadota</taxon>
        <taxon>Alphaproteobacteria</taxon>
        <taxon>Rhodobacterales</taxon>
        <taxon>Roseobacteraceae</taxon>
        <taxon>Roseivivax</taxon>
    </lineage>
</organism>
<name>A0A1I5XYD8_9RHOB</name>
<keyword evidence="3" id="KW-1185">Reference proteome</keyword>
<feature type="domain" description="UspA" evidence="1">
    <location>
        <begin position="1"/>
        <end position="137"/>
    </location>
</feature>
<dbReference type="STRING" id="93684.SAMN05421853_104222"/>
<dbReference type="InterPro" id="IPR006016">
    <property type="entry name" value="UspA"/>
</dbReference>
<dbReference type="SUPFAM" id="SSF52402">
    <property type="entry name" value="Adenine nucleotide alpha hydrolases-like"/>
    <property type="match status" value="1"/>
</dbReference>
<dbReference type="AlphaFoldDB" id="A0A1I5XYD8"/>
<evidence type="ECO:0000313" key="2">
    <source>
        <dbReference type="EMBL" id="SFQ37001.1"/>
    </source>
</evidence>
<dbReference type="Pfam" id="PF00582">
    <property type="entry name" value="Usp"/>
    <property type="match status" value="1"/>
</dbReference>
<accession>A0A1I5XYD8</accession>
<dbReference type="RefSeq" id="WP_093010402.1">
    <property type="nucleotide sequence ID" value="NZ_FOXV01000004.1"/>
</dbReference>
<evidence type="ECO:0000259" key="1">
    <source>
        <dbReference type="Pfam" id="PF00582"/>
    </source>
</evidence>